<dbReference type="InterPro" id="IPR011335">
    <property type="entry name" value="Restrct_endonuc-II-like"/>
</dbReference>
<dbReference type="EMBL" id="HQ641346">
    <property type="protein sequence ID" value="ADX87808.1"/>
    <property type="molecule type" value="Genomic_DNA"/>
</dbReference>
<dbReference type="GO" id="GO:0008833">
    <property type="term" value="F:deoxyribonuclease IV (phage-T4-induced) activity"/>
    <property type="evidence" value="ECO:0007669"/>
    <property type="project" value="InterPro"/>
</dbReference>
<reference evidence="1 2" key="1">
    <citation type="journal article" date="2011" name="MBio">
        <title>Evidence of a dominant lineage of Vibrio cholerae-specific lytic bacteriophages shed by cholera patients over a 10-year period in Dhaka, Bangladesh.</title>
        <authorList>
            <person name="Seed K.D."/>
            <person name="Bodi K.L."/>
            <person name="Kropinski A.M."/>
            <person name="Ackermann H.W."/>
            <person name="Calderwood S.B."/>
            <person name="Qadri F."/>
            <person name="Camilli A."/>
        </authorList>
    </citation>
    <scope>NUCLEOTIDE SEQUENCE [LARGE SCALE GENOMIC DNA]</scope>
</reference>
<evidence type="ECO:0000313" key="1">
    <source>
        <dbReference type="EMBL" id="ADX87808.1"/>
    </source>
</evidence>
<keyword evidence="1" id="KW-0540">Nuclease</keyword>
<dbReference type="Pfam" id="PF05367">
    <property type="entry name" value="Phage_endo_I"/>
    <property type="match status" value="1"/>
</dbReference>
<dbReference type="Proteomes" id="UP000007501">
    <property type="component" value="Segment"/>
</dbReference>
<dbReference type="Gene3D" id="3.40.91.30">
    <property type="match status" value="1"/>
</dbReference>
<dbReference type="GO" id="GO:0016032">
    <property type="term" value="P:viral process"/>
    <property type="evidence" value="ECO:0007669"/>
    <property type="project" value="InterPro"/>
</dbReference>
<dbReference type="SUPFAM" id="SSF52980">
    <property type="entry name" value="Restriction endonuclease-like"/>
    <property type="match status" value="1"/>
</dbReference>
<keyword evidence="1" id="KW-0378">Hydrolase</keyword>
<evidence type="ECO:0000313" key="2">
    <source>
        <dbReference type="Proteomes" id="UP000007501"/>
    </source>
</evidence>
<dbReference type="GO" id="GO:0015074">
    <property type="term" value="P:DNA integration"/>
    <property type="evidence" value="ECO:0007669"/>
    <property type="project" value="InterPro"/>
</dbReference>
<sequence length="158" mass="18719">MLSTIVAKRRTNFVKITPRKCRVSKRYEARKSGFRSGFEHDFAKNCPVPYEYETEKLPYPVTLTKHYMPDFVLIKKDGSKMYLELKGRFTASDRVKMKRIKKCYPTLDIRMVFQMGTNRITKVSKTTYMQWCAKEDILAYDCKGKPAHIPTEWLEELR</sequence>
<organism evidence="1 2">
    <name type="scientific">Vibrio phage ICP2_2006_A</name>
    <dbReference type="NCBI Taxonomy" id="979534"/>
    <lineage>
        <taxon>Viruses</taxon>
        <taxon>Duplodnaviria</taxon>
        <taxon>Heunggongvirae</taxon>
        <taxon>Uroviricota</taxon>
        <taxon>Caudoviricetes</taxon>
        <taxon>Zobellviridae</taxon>
        <taxon>Icepovirus</taxon>
        <taxon>Icepovirus bengalense</taxon>
    </lineage>
</organism>
<keyword evidence="1" id="KW-0255">Endonuclease</keyword>
<name>F1D114_9CAUD</name>
<dbReference type="CDD" id="cd22324">
    <property type="entry name" value="Endonuclease_I"/>
    <property type="match status" value="1"/>
</dbReference>
<accession>F1D114</accession>
<protein>
    <submittedName>
        <fullName evidence="1">Endonuclease I</fullName>
    </submittedName>
</protein>
<dbReference type="InterPro" id="IPR008029">
    <property type="entry name" value="Phage_T7_Gp3_endoDNaseI"/>
</dbReference>
<gene>
    <name evidence="1" type="ORF">TU12-16_00275</name>
</gene>
<proteinExistence type="predicted"/>